<organism evidence="1 2">
    <name type="scientific">Candidatus Cytomitobacter indipagum</name>
    <dbReference type="NCBI Taxonomy" id="2601575"/>
    <lineage>
        <taxon>Bacteria</taxon>
        <taxon>Pseudomonadati</taxon>
        <taxon>Pseudomonadota</taxon>
        <taxon>Alphaproteobacteria</taxon>
        <taxon>Holosporales</taxon>
        <taxon>Holosporaceae</taxon>
        <taxon>Candidatus Cytomitobacter</taxon>
    </lineage>
</organism>
<evidence type="ECO:0000313" key="2">
    <source>
        <dbReference type="Proteomes" id="UP000325155"/>
    </source>
</evidence>
<evidence type="ECO:0000313" key="1">
    <source>
        <dbReference type="EMBL" id="QEK37909.1"/>
    </source>
</evidence>
<dbReference type="Proteomes" id="UP000325155">
    <property type="component" value="Chromosome"/>
</dbReference>
<dbReference type="EMBL" id="CP043315">
    <property type="protein sequence ID" value="QEK37909.1"/>
    <property type="molecule type" value="Genomic_DNA"/>
</dbReference>
<dbReference type="OrthoDB" id="9797023at2"/>
<sequence length="563" mass="65171">MFLFNTANKKYIELFSGKIYFESANLTNKGFLINNINAFGARIEKITIGLSKLELYKLNILKFDFNFNAYYKDAFHFNGDLLNKKISFESTVHNGKITLNTKGIEKSKLIGFYTNGNIILELSNGILAYSGDKLIAKSDTKKYFLQTEIDLKNKEIKKVDFYFKDRKIKLLFDEKWDFKSSDENLNIAINLNKDLIGSGKININKKFGILDSDLNFNIEAKNMSVHAYGNKNQSIKIQDFDLLEKNIKWNLYFNAKKQAFELDSDSIKLHAQFLTNNIKFNFKLNSKKIDISAFGFMDYDNNITIEGNGDYISLLDMKSLFKSSGKNTLNGKFKWKKAQWISDLYLQDMKISCYKSAEGLEKCSIDANFEENPIVLWKNMLHDPLYFKVWNFARAFELMYGDNMFKSTGVLDGEIYVGEKGMPWHFTLHDFESTQQFSAIYLQVISLKFWASLFKQNQKKWDYLSGSGYISNDKYEINEIKMENDYFKIDGSGFIHRYEDLLDINGFLGTKSITSDLKDLMKSKGKSKVDFHIHGSLKNPIIDNKIGFRKLAAPMLPLAFFLI</sequence>
<gene>
    <name evidence="1" type="ORF">FZC35_00720</name>
</gene>
<name>A0A5C0UDS8_9PROT</name>
<protein>
    <submittedName>
        <fullName evidence="1">Uncharacterized protein</fullName>
    </submittedName>
</protein>
<accession>A0A5C0UDS8</accession>
<dbReference type="AlphaFoldDB" id="A0A5C0UDS8"/>
<proteinExistence type="predicted"/>
<keyword evidence="2" id="KW-1185">Reference proteome</keyword>
<reference evidence="1 2" key="1">
    <citation type="submission" date="2019-08" db="EMBL/GenBank/DDBJ databases">
        <title>Highly reduced genomes of protist endosymbionts show evolutionary convergence.</title>
        <authorList>
            <person name="George E."/>
            <person name="Husnik F."/>
            <person name="Tashyreva D."/>
            <person name="Prokopchuk G."/>
            <person name="Horak A."/>
            <person name="Kwong W.K."/>
            <person name="Lukes J."/>
            <person name="Keeling P.J."/>
        </authorList>
    </citation>
    <scope>NUCLEOTIDE SEQUENCE [LARGE SCALE GENOMIC DNA]</scope>
    <source>
        <strain evidence="1">1605</strain>
    </source>
</reference>
<dbReference type="RefSeq" id="WP_148980756.1">
    <property type="nucleotide sequence ID" value="NZ_CP043315.1"/>
</dbReference>
<dbReference type="KEGG" id="cip:FZC35_00720"/>